<feature type="compositionally biased region" description="Basic residues" evidence="3">
    <location>
        <begin position="272"/>
        <end position="284"/>
    </location>
</feature>
<evidence type="ECO:0000313" key="5">
    <source>
        <dbReference type="Proteomes" id="UP000800040"/>
    </source>
</evidence>
<feature type="region of interest" description="Disordered" evidence="3">
    <location>
        <begin position="1030"/>
        <end position="1106"/>
    </location>
</feature>
<feature type="compositionally biased region" description="Basic and acidic residues" evidence="3">
    <location>
        <begin position="544"/>
        <end position="554"/>
    </location>
</feature>
<dbReference type="Proteomes" id="UP000800040">
    <property type="component" value="Unassembled WGS sequence"/>
</dbReference>
<keyword evidence="5" id="KW-1185">Reference proteome</keyword>
<protein>
    <recommendedName>
        <fullName evidence="6">AT DNA binding protein</fullName>
    </recommendedName>
</protein>
<feature type="compositionally biased region" description="Low complexity" evidence="3">
    <location>
        <begin position="107"/>
        <end position="118"/>
    </location>
</feature>
<feature type="compositionally biased region" description="Low complexity" evidence="3">
    <location>
        <begin position="218"/>
        <end position="236"/>
    </location>
</feature>
<keyword evidence="2" id="KW-0539">Nucleus</keyword>
<feature type="compositionally biased region" description="Basic residues" evidence="3">
    <location>
        <begin position="146"/>
        <end position="160"/>
    </location>
</feature>
<feature type="compositionally biased region" description="Polar residues" evidence="3">
    <location>
        <begin position="1"/>
        <end position="10"/>
    </location>
</feature>
<feature type="region of interest" description="Disordered" evidence="3">
    <location>
        <begin position="629"/>
        <end position="919"/>
    </location>
</feature>
<feature type="compositionally biased region" description="Polar residues" evidence="3">
    <location>
        <begin position="1056"/>
        <end position="1083"/>
    </location>
</feature>
<dbReference type="GO" id="GO:0003677">
    <property type="term" value="F:DNA binding"/>
    <property type="evidence" value="ECO:0007669"/>
    <property type="project" value="InterPro"/>
</dbReference>
<dbReference type="GO" id="GO:0005634">
    <property type="term" value="C:nucleus"/>
    <property type="evidence" value="ECO:0007669"/>
    <property type="project" value="UniProtKB-SubCell"/>
</dbReference>
<feature type="compositionally biased region" description="Polar residues" evidence="3">
    <location>
        <begin position="1001"/>
        <end position="1018"/>
    </location>
</feature>
<dbReference type="InterPro" id="IPR000637">
    <property type="entry name" value="HMGI/Y_DNA-bd_CS"/>
</dbReference>
<dbReference type="EMBL" id="ML975313">
    <property type="protein sequence ID" value="KAF1833770.1"/>
    <property type="molecule type" value="Genomic_DNA"/>
</dbReference>
<feature type="compositionally biased region" description="Acidic residues" evidence="3">
    <location>
        <begin position="289"/>
        <end position="298"/>
    </location>
</feature>
<feature type="region of interest" description="Disordered" evidence="3">
    <location>
        <begin position="480"/>
        <end position="503"/>
    </location>
</feature>
<feature type="compositionally biased region" description="Polar residues" evidence="3">
    <location>
        <begin position="977"/>
        <end position="986"/>
    </location>
</feature>
<comment type="subcellular location">
    <subcellularLocation>
        <location evidence="1">Nucleus</location>
    </subcellularLocation>
</comment>
<reference evidence="4" key="1">
    <citation type="submission" date="2020-01" db="EMBL/GenBank/DDBJ databases">
        <authorList>
            <consortium name="DOE Joint Genome Institute"/>
            <person name="Haridas S."/>
            <person name="Albert R."/>
            <person name="Binder M."/>
            <person name="Bloem J."/>
            <person name="Labutti K."/>
            <person name="Salamov A."/>
            <person name="Andreopoulos B."/>
            <person name="Baker S.E."/>
            <person name="Barry K."/>
            <person name="Bills G."/>
            <person name="Bluhm B.H."/>
            <person name="Cannon C."/>
            <person name="Castanera R."/>
            <person name="Culley D.E."/>
            <person name="Daum C."/>
            <person name="Ezra D."/>
            <person name="Gonzalez J.B."/>
            <person name="Henrissat B."/>
            <person name="Kuo A."/>
            <person name="Liang C."/>
            <person name="Lipzen A."/>
            <person name="Lutzoni F."/>
            <person name="Magnuson J."/>
            <person name="Mondo S."/>
            <person name="Nolan M."/>
            <person name="Ohm R."/>
            <person name="Pangilinan J."/>
            <person name="Park H.-J."/>
            <person name="Ramirez L."/>
            <person name="Alfaro M."/>
            <person name="Sun H."/>
            <person name="Tritt A."/>
            <person name="Yoshinaga Y."/>
            <person name="Zwiers L.-H."/>
            <person name="Turgeon B.G."/>
            <person name="Goodwin S.B."/>
            <person name="Spatafora J.W."/>
            <person name="Crous P.W."/>
            <person name="Grigoriev I.V."/>
        </authorList>
    </citation>
    <scope>NUCLEOTIDE SEQUENCE</scope>
    <source>
        <strain evidence="4">P77</strain>
    </source>
</reference>
<feature type="compositionally biased region" description="Polar residues" evidence="3">
    <location>
        <begin position="63"/>
        <end position="74"/>
    </location>
</feature>
<dbReference type="PRINTS" id="PR00929">
    <property type="entry name" value="ATHOOK"/>
</dbReference>
<feature type="region of interest" description="Disordered" evidence="3">
    <location>
        <begin position="1"/>
        <end position="374"/>
    </location>
</feature>
<evidence type="ECO:0000313" key="4">
    <source>
        <dbReference type="EMBL" id="KAF1833770.1"/>
    </source>
</evidence>
<dbReference type="Pfam" id="PF02178">
    <property type="entry name" value="AT_hook"/>
    <property type="match status" value="2"/>
</dbReference>
<proteinExistence type="predicted"/>
<feature type="region of interest" description="Disordered" evidence="3">
    <location>
        <begin position="544"/>
        <end position="612"/>
    </location>
</feature>
<dbReference type="GO" id="GO:0006355">
    <property type="term" value="P:regulation of DNA-templated transcription"/>
    <property type="evidence" value="ECO:0007669"/>
    <property type="project" value="InterPro"/>
</dbReference>
<evidence type="ECO:0000256" key="1">
    <source>
        <dbReference type="ARBA" id="ARBA00004123"/>
    </source>
</evidence>
<feature type="compositionally biased region" description="Polar residues" evidence="3">
    <location>
        <begin position="405"/>
        <end position="414"/>
    </location>
</feature>
<dbReference type="AlphaFoldDB" id="A0A6A5KBX4"/>
<feature type="region of interest" description="Disordered" evidence="3">
    <location>
        <begin position="405"/>
        <end position="466"/>
    </location>
</feature>
<feature type="compositionally biased region" description="Acidic residues" evidence="3">
    <location>
        <begin position="365"/>
        <end position="374"/>
    </location>
</feature>
<feature type="compositionally biased region" description="Basic residues" evidence="3">
    <location>
        <begin position="729"/>
        <end position="739"/>
    </location>
</feature>
<name>A0A6A5KBX4_9PLEO</name>
<dbReference type="InterPro" id="IPR017956">
    <property type="entry name" value="AT_hook_DNA-bd_motif"/>
</dbReference>
<dbReference type="OrthoDB" id="3946221at2759"/>
<evidence type="ECO:0008006" key="6">
    <source>
        <dbReference type="Google" id="ProtNLM"/>
    </source>
</evidence>
<accession>A0A6A5KBX4</accession>
<evidence type="ECO:0000256" key="2">
    <source>
        <dbReference type="ARBA" id="ARBA00023242"/>
    </source>
</evidence>
<feature type="compositionally biased region" description="Acidic residues" evidence="3">
    <location>
        <begin position="768"/>
        <end position="778"/>
    </location>
</feature>
<organism evidence="4 5">
    <name type="scientific">Decorospora gaudefroyi</name>
    <dbReference type="NCBI Taxonomy" id="184978"/>
    <lineage>
        <taxon>Eukaryota</taxon>
        <taxon>Fungi</taxon>
        <taxon>Dikarya</taxon>
        <taxon>Ascomycota</taxon>
        <taxon>Pezizomycotina</taxon>
        <taxon>Dothideomycetes</taxon>
        <taxon>Pleosporomycetidae</taxon>
        <taxon>Pleosporales</taxon>
        <taxon>Pleosporineae</taxon>
        <taxon>Pleosporaceae</taxon>
        <taxon>Decorospora</taxon>
    </lineage>
</organism>
<feature type="compositionally biased region" description="Polar residues" evidence="3">
    <location>
        <begin position="787"/>
        <end position="799"/>
    </location>
</feature>
<evidence type="ECO:0000256" key="3">
    <source>
        <dbReference type="SAM" id="MobiDB-lite"/>
    </source>
</evidence>
<sequence>MAPRGRTTTAGEDAERSYDSSPDPLAISMNDNNASSRRRFIAKEPLTASSPSKQNERLETSEMIFSSPSKSMIMSTPRAGGASPWRIKVTVQAEPGSDEENTESPSVTRVTRTKTTTVPLKDHDAHTPAKRPRGRPRKSDAGTPAKPKRKGTPVKRAARSKSRDMNMRTGESSAADVDTDVPPKKKRGRPRKSVQLATEDDDTIVVEVPETRDDPTRDTTPARMETTTTAVSVSSKKSARFAHLSRPHTSPEGFEDLPAVSTPRQADLGAKLRARKGTPHAKKIVRVESDEDEEEGEGSDVLTPTSGEEEHEGHEASEDLAMSEDPRGDLLTPSEASAHSSDAEHFPPNAAGDIDIDAGAHDAQSFEDDEDEVQDVTHFAFDEGTTRMPDDTTVLDSENFSIISVDSLPSNGARSSPPKPEDTQASTAPSVGSLLRHEYLRPSPTSDRPAIPSPQGPTAVGPVAPVRPTLLRYKTPVVDTQVPSAPPALEPAQPAVPKSETPKLGRVVTAGVALQGLLDPSRITPEPSQKALDEKRERLDDLFRGFSEGTRRELQAGLRLGEQLAERQPDEEPTPPISSPIRGKSTAAPKESIFRTHRKYHQSRLLTPEDQDHVITPAESTTSVHHVQYPTLHLDEVENAPLSPARSENEMSWRVDTPSAAVTNTAREDKATETEQQEAVVDANKDEYSDIWQEEASRSSNSAESDDVPTEKSPQLQDLFTDNGPLKPARGKLPRTWRRKNADKLQYSDETESQQPVPAGVDPVGSNTDDDAGVEPEDAVTPPLEDQQMQTGEESSPGSEASDDTGLFFQSNMPNVFGKERQSRFQMRRQRQQETKKLSLSALLDQGESFLPDSSPPIATKNASPIKKTNPFMDTPPRFPALITSPKKSSPLRQELRDSDMSASSPRLEEHFEESTLPLAQSSPFRTIVDDSMVSAASDQQQFRVEMEGNTASSILRVREEANEYLDAYEQQERSLNEITEVTEPSRTWHQDRSLLPSSPPKMQQSFTQSMLSARTQSMLSASKPTLHTNALERSSEVAPTPRPAPAQPQDPASPENSAQEDTPSSSEASVQPVTSPQEQSGRLSRIKSALSRPSPPSPHPILSRLTPLPKIEPWTRTHYKSLDKLYATHLKHPTLFCPSTSPPTPLSTTNASLLRHFLSATNHLPYVGATFHAWGYSMCMTQELVVLCSVFTQLLRLDSVHEYEQIAGRPIQVGDCVPGRTGDAILGEEVLRRLATVVMGESVRRDERAGRQIDRSRGLEVEWPVRGR</sequence>
<feature type="compositionally biased region" description="Basic residues" evidence="3">
    <location>
        <begin position="237"/>
        <end position="246"/>
    </location>
</feature>
<dbReference type="SMART" id="SM00384">
    <property type="entry name" value="AT_hook"/>
    <property type="match status" value="2"/>
</dbReference>
<gene>
    <name evidence="4" type="ORF">BDW02DRAFT_639855</name>
</gene>
<feature type="region of interest" description="Disordered" evidence="3">
    <location>
        <begin position="977"/>
        <end position="1018"/>
    </location>
</feature>
<dbReference type="PROSITE" id="PS00354">
    <property type="entry name" value="HMGI_Y"/>
    <property type="match status" value="1"/>
</dbReference>